<feature type="non-terminal residue" evidence="2">
    <location>
        <position position="1"/>
    </location>
</feature>
<dbReference type="EMBL" id="GECZ01003689">
    <property type="protein sequence ID" value="JAS66080.1"/>
    <property type="molecule type" value="Transcribed_RNA"/>
</dbReference>
<evidence type="ECO:0000313" key="2">
    <source>
        <dbReference type="EMBL" id="JAS66080.1"/>
    </source>
</evidence>
<feature type="compositionally biased region" description="Basic residues" evidence="1">
    <location>
        <begin position="29"/>
        <end position="42"/>
    </location>
</feature>
<organism evidence="2">
    <name type="scientific">Cuerna arida</name>
    <dbReference type="NCBI Taxonomy" id="1464854"/>
    <lineage>
        <taxon>Eukaryota</taxon>
        <taxon>Metazoa</taxon>
        <taxon>Ecdysozoa</taxon>
        <taxon>Arthropoda</taxon>
        <taxon>Hexapoda</taxon>
        <taxon>Insecta</taxon>
        <taxon>Pterygota</taxon>
        <taxon>Neoptera</taxon>
        <taxon>Paraneoptera</taxon>
        <taxon>Hemiptera</taxon>
        <taxon>Auchenorrhyncha</taxon>
        <taxon>Membracoidea</taxon>
        <taxon>Cicadellidae</taxon>
        <taxon>Cicadellinae</taxon>
        <taxon>Proconiini</taxon>
        <taxon>Cuerna</taxon>
    </lineage>
</organism>
<gene>
    <name evidence="2" type="ORF">g.46256</name>
</gene>
<feature type="compositionally biased region" description="Basic and acidic residues" evidence="1">
    <location>
        <begin position="132"/>
        <end position="141"/>
    </location>
</feature>
<protein>
    <submittedName>
        <fullName evidence="2">Uncharacterized protein</fullName>
    </submittedName>
</protein>
<feature type="compositionally biased region" description="Basic residues" evidence="1">
    <location>
        <begin position="105"/>
        <end position="126"/>
    </location>
</feature>
<feature type="region of interest" description="Disordered" evidence="1">
    <location>
        <begin position="1"/>
        <end position="141"/>
    </location>
</feature>
<feature type="compositionally biased region" description="Polar residues" evidence="1">
    <location>
        <begin position="1"/>
        <end position="16"/>
    </location>
</feature>
<feature type="compositionally biased region" description="Basic and acidic residues" evidence="1">
    <location>
        <begin position="86"/>
        <end position="95"/>
    </location>
</feature>
<name>A0A1B6GUG0_9HEMI</name>
<reference evidence="2" key="1">
    <citation type="submission" date="2015-11" db="EMBL/GenBank/DDBJ databases">
        <title>De novo transcriptome assembly of four potential Pierce s Disease insect vectors from Arizona vineyards.</title>
        <authorList>
            <person name="Tassone E.E."/>
        </authorList>
    </citation>
    <scope>NUCLEOTIDE SEQUENCE</scope>
</reference>
<sequence length="141" mass="16066">SSASKSLQCEASSKPSQLAHPCKTPISKNAKRKARKKGKGKKNSGEPLQEEDPKKYPQNEPSGKSPQPGPSCSSLTSDEMEENDQKEEMKKRFDKIYQGGDSRTSRQHGLSRKSWYRMQNKKHHSRNYSPEQKFDGCRHCR</sequence>
<proteinExistence type="predicted"/>
<feature type="compositionally biased region" description="Polar residues" evidence="1">
    <location>
        <begin position="59"/>
        <end position="77"/>
    </location>
</feature>
<accession>A0A1B6GUG0</accession>
<dbReference type="AlphaFoldDB" id="A0A1B6GUG0"/>
<evidence type="ECO:0000256" key="1">
    <source>
        <dbReference type="SAM" id="MobiDB-lite"/>
    </source>
</evidence>